<feature type="transmembrane region" description="Helical" evidence="5">
    <location>
        <begin position="118"/>
        <end position="137"/>
    </location>
</feature>
<dbReference type="OrthoDB" id="20872at2759"/>
<dbReference type="PANTHER" id="PTHR39608">
    <property type="entry name" value="INTEGRAL MEMBRANE PROTEIN (AFU_ORTHOLOGUE AFUA_5G08640)"/>
    <property type="match status" value="1"/>
</dbReference>
<dbReference type="Pfam" id="PF01284">
    <property type="entry name" value="MARVEL"/>
    <property type="match status" value="1"/>
</dbReference>
<dbReference type="STRING" id="2004952.A0A2C5Z5D9"/>
<keyword evidence="4 5" id="KW-0472">Membrane</keyword>
<reference evidence="7 8" key="1">
    <citation type="submission" date="2017-06" db="EMBL/GenBank/DDBJ databases">
        <title>Ant-infecting Ophiocordyceps genomes reveal a high diversity of potential behavioral manipulation genes and a possible major role for enterotoxins.</title>
        <authorList>
            <person name="De Bekker C."/>
            <person name="Evans H.C."/>
            <person name="Brachmann A."/>
            <person name="Hughes D.P."/>
        </authorList>
    </citation>
    <scope>NUCLEOTIDE SEQUENCE [LARGE SCALE GENOMIC DNA]</scope>
    <source>
        <strain evidence="7 8">Map16</strain>
    </source>
</reference>
<feature type="domain" description="MARVEL" evidence="6">
    <location>
        <begin position="16"/>
        <end position="129"/>
    </location>
</feature>
<keyword evidence="8" id="KW-1185">Reference proteome</keyword>
<evidence type="ECO:0000259" key="6">
    <source>
        <dbReference type="Pfam" id="PF01284"/>
    </source>
</evidence>
<feature type="transmembrane region" description="Helical" evidence="5">
    <location>
        <begin position="6"/>
        <end position="30"/>
    </location>
</feature>
<dbReference type="InterPro" id="IPR008253">
    <property type="entry name" value="Marvel"/>
</dbReference>
<protein>
    <recommendedName>
        <fullName evidence="6">MARVEL domain-containing protein</fullName>
    </recommendedName>
</protein>
<proteinExistence type="predicted"/>
<evidence type="ECO:0000256" key="1">
    <source>
        <dbReference type="ARBA" id="ARBA00004141"/>
    </source>
</evidence>
<organism evidence="7 8">
    <name type="scientific">Ophiocordyceps camponoti-rufipedis</name>
    <dbReference type="NCBI Taxonomy" id="2004952"/>
    <lineage>
        <taxon>Eukaryota</taxon>
        <taxon>Fungi</taxon>
        <taxon>Dikarya</taxon>
        <taxon>Ascomycota</taxon>
        <taxon>Pezizomycotina</taxon>
        <taxon>Sordariomycetes</taxon>
        <taxon>Hypocreomycetidae</taxon>
        <taxon>Hypocreales</taxon>
        <taxon>Ophiocordycipitaceae</taxon>
        <taxon>Ophiocordyceps</taxon>
    </lineage>
</organism>
<feature type="transmembrane region" description="Helical" evidence="5">
    <location>
        <begin position="42"/>
        <end position="63"/>
    </location>
</feature>
<dbReference type="GO" id="GO:0016020">
    <property type="term" value="C:membrane"/>
    <property type="evidence" value="ECO:0007669"/>
    <property type="project" value="UniProtKB-SubCell"/>
</dbReference>
<evidence type="ECO:0000313" key="7">
    <source>
        <dbReference type="EMBL" id="PHH75226.1"/>
    </source>
</evidence>
<evidence type="ECO:0000256" key="3">
    <source>
        <dbReference type="ARBA" id="ARBA00022989"/>
    </source>
</evidence>
<sequence>MGLLRIVVMGNHLAVFISSVIVTGLVSHFLHRYSYRGTHLVYTEVIAVITLALYMFGMILPLFDFYEGFLMPVNLAFSYLWLTSFIFAAQDWSGDRCVFAPPGRDECGKKHTIEAFTFLAFFFLLCNTIAEALLWGLHRRDFSFFKKSGSHRGSASVTEA</sequence>
<dbReference type="AlphaFoldDB" id="A0A2C5Z5D9"/>
<accession>A0A2C5Z5D9</accession>
<dbReference type="PANTHER" id="PTHR39608:SF2">
    <property type="entry name" value="MARVEL DOMAIN-CONTAINING PROTEIN"/>
    <property type="match status" value="1"/>
</dbReference>
<evidence type="ECO:0000256" key="2">
    <source>
        <dbReference type="ARBA" id="ARBA00022692"/>
    </source>
</evidence>
<keyword evidence="2 5" id="KW-0812">Transmembrane</keyword>
<name>A0A2C5Z5D9_9HYPO</name>
<evidence type="ECO:0000313" key="8">
    <source>
        <dbReference type="Proteomes" id="UP000226431"/>
    </source>
</evidence>
<comment type="subcellular location">
    <subcellularLocation>
        <location evidence="1">Membrane</location>
        <topology evidence="1">Multi-pass membrane protein</topology>
    </subcellularLocation>
</comment>
<comment type="caution">
    <text evidence="7">The sequence shown here is derived from an EMBL/GenBank/DDBJ whole genome shotgun (WGS) entry which is preliminary data.</text>
</comment>
<evidence type="ECO:0000256" key="5">
    <source>
        <dbReference type="SAM" id="Phobius"/>
    </source>
</evidence>
<gene>
    <name evidence="7" type="ORF">CDD80_2532</name>
</gene>
<evidence type="ECO:0000256" key="4">
    <source>
        <dbReference type="ARBA" id="ARBA00023136"/>
    </source>
</evidence>
<dbReference type="EMBL" id="NJES01000228">
    <property type="protein sequence ID" value="PHH75226.1"/>
    <property type="molecule type" value="Genomic_DNA"/>
</dbReference>
<dbReference type="Proteomes" id="UP000226431">
    <property type="component" value="Unassembled WGS sequence"/>
</dbReference>
<keyword evidence="3 5" id="KW-1133">Transmembrane helix</keyword>
<feature type="transmembrane region" description="Helical" evidence="5">
    <location>
        <begin position="69"/>
        <end position="89"/>
    </location>
</feature>